<dbReference type="Proteomes" id="UP001163046">
    <property type="component" value="Unassembled WGS sequence"/>
</dbReference>
<evidence type="ECO:0000313" key="3">
    <source>
        <dbReference type="EMBL" id="KAJ7363173.1"/>
    </source>
</evidence>
<evidence type="ECO:0000256" key="2">
    <source>
        <dbReference type="SAM" id="MobiDB-lite"/>
    </source>
</evidence>
<reference evidence="3" key="1">
    <citation type="submission" date="2023-01" db="EMBL/GenBank/DDBJ databases">
        <title>Genome assembly of the deep-sea coral Lophelia pertusa.</title>
        <authorList>
            <person name="Herrera S."/>
            <person name="Cordes E."/>
        </authorList>
    </citation>
    <scope>NUCLEOTIDE SEQUENCE</scope>
    <source>
        <strain evidence="3">USNM1676648</strain>
        <tissue evidence="3">Polyp</tissue>
    </source>
</reference>
<proteinExistence type="predicted"/>
<protein>
    <submittedName>
        <fullName evidence="3">Uncharacterized protein</fullName>
    </submittedName>
</protein>
<keyword evidence="4" id="KW-1185">Reference proteome</keyword>
<feature type="region of interest" description="Disordered" evidence="2">
    <location>
        <begin position="237"/>
        <end position="256"/>
    </location>
</feature>
<gene>
    <name evidence="3" type="ORF">OS493_011452</name>
</gene>
<comment type="caution">
    <text evidence="3">The sequence shown here is derived from an EMBL/GenBank/DDBJ whole genome shotgun (WGS) entry which is preliminary data.</text>
</comment>
<name>A0A9X0CMT7_9CNID</name>
<accession>A0A9X0CMT7</accession>
<sequence>MAEGRVNLSDDCVVLLEQVLKSNRDLAAENQRLRQEHERSANSQAEVLQRIEQRLQDRERTVPVGRPRRRDERKIAVPPACRRSVRKIYKVLEKKEDFNGFYLDEEANSANNSTIFERVVTQVLHEYGGQERCPWTRPVMEAALQRYFVSCLETRRLKTSSKYEEHKRKTRKSGRQREKLTRRTTALELAEWEDAHQKGRAAEILIMDAMSSEESCYEDDDRSKKVVNYKSQKSTLGNQITKKKLKKSLTKHTKNH</sequence>
<evidence type="ECO:0000313" key="4">
    <source>
        <dbReference type="Proteomes" id="UP001163046"/>
    </source>
</evidence>
<feature type="coiled-coil region" evidence="1">
    <location>
        <begin position="16"/>
        <end position="54"/>
    </location>
</feature>
<feature type="compositionally biased region" description="Basic residues" evidence="2">
    <location>
        <begin position="241"/>
        <end position="256"/>
    </location>
</feature>
<dbReference type="AlphaFoldDB" id="A0A9X0CMT7"/>
<evidence type="ECO:0000256" key="1">
    <source>
        <dbReference type="SAM" id="Coils"/>
    </source>
</evidence>
<dbReference type="OrthoDB" id="5975225at2759"/>
<dbReference type="EMBL" id="MU827306">
    <property type="protein sequence ID" value="KAJ7363173.1"/>
    <property type="molecule type" value="Genomic_DNA"/>
</dbReference>
<organism evidence="3 4">
    <name type="scientific">Desmophyllum pertusum</name>
    <dbReference type="NCBI Taxonomy" id="174260"/>
    <lineage>
        <taxon>Eukaryota</taxon>
        <taxon>Metazoa</taxon>
        <taxon>Cnidaria</taxon>
        <taxon>Anthozoa</taxon>
        <taxon>Hexacorallia</taxon>
        <taxon>Scleractinia</taxon>
        <taxon>Caryophylliina</taxon>
        <taxon>Caryophylliidae</taxon>
        <taxon>Desmophyllum</taxon>
    </lineage>
</organism>
<feature type="region of interest" description="Disordered" evidence="2">
    <location>
        <begin position="160"/>
        <end position="182"/>
    </location>
</feature>
<keyword evidence="1" id="KW-0175">Coiled coil</keyword>